<gene>
    <name evidence="12" type="primary">LOC116199981</name>
</gene>
<organism evidence="11 12">
    <name type="scientific">Punica granatum</name>
    <name type="common">Pomegranate</name>
    <dbReference type="NCBI Taxonomy" id="22663"/>
    <lineage>
        <taxon>Eukaryota</taxon>
        <taxon>Viridiplantae</taxon>
        <taxon>Streptophyta</taxon>
        <taxon>Embryophyta</taxon>
        <taxon>Tracheophyta</taxon>
        <taxon>Spermatophyta</taxon>
        <taxon>Magnoliopsida</taxon>
        <taxon>eudicotyledons</taxon>
        <taxon>Gunneridae</taxon>
        <taxon>Pentapetalae</taxon>
        <taxon>rosids</taxon>
        <taxon>malvids</taxon>
        <taxon>Myrtales</taxon>
        <taxon>Lythraceae</taxon>
        <taxon>Punica</taxon>
    </lineage>
</organism>
<keyword evidence="4" id="KW-0812">Transmembrane</keyword>
<proteinExistence type="inferred from homology"/>
<evidence type="ECO:0000313" key="11">
    <source>
        <dbReference type="Proteomes" id="UP000515151"/>
    </source>
</evidence>
<keyword evidence="6" id="KW-0472">Membrane</keyword>
<dbReference type="GO" id="GO:0016705">
    <property type="term" value="F:oxidoreductase activity, acting on paired donors, with incorporation or reduction of molecular oxygen"/>
    <property type="evidence" value="ECO:0007669"/>
    <property type="project" value="InterPro"/>
</dbReference>
<evidence type="ECO:0000256" key="9">
    <source>
        <dbReference type="PIRSR" id="PIRSR602401-1"/>
    </source>
</evidence>
<keyword evidence="11" id="KW-1185">Reference proteome</keyword>
<dbReference type="RefSeq" id="XP_031386462.1">
    <property type="nucleotide sequence ID" value="XM_031530602.1"/>
</dbReference>
<dbReference type="InterPro" id="IPR001128">
    <property type="entry name" value="Cyt_P450"/>
</dbReference>
<evidence type="ECO:0000256" key="3">
    <source>
        <dbReference type="ARBA" id="ARBA00010617"/>
    </source>
</evidence>
<dbReference type="PRINTS" id="PR00463">
    <property type="entry name" value="EP450I"/>
</dbReference>
<dbReference type="PANTHER" id="PTHR24286">
    <property type="entry name" value="CYTOCHROME P450 26"/>
    <property type="match status" value="1"/>
</dbReference>
<name>A0A6P8CPY2_PUNGR</name>
<dbReference type="Gene3D" id="1.10.630.10">
    <property type="entry name" value="Cytochrome P450"/>
    <property type="match status" value="1"/>
</dbReference>
<evidence type="ECO:0000256" key="10">
    <source>
        <dbReference type="RuleBase" id="RU000461"/>
    </source>
</evidence>
<keyword evidence="9 10" id="KW-0349">Heme</keyword>
<dbReference type="GO" id="GO:0004497">
    <property type="term" value="F:monooxygenase activity"/>
    <property type="evidence" value="ECO:0007669"/>
    <property type="project" value="UniProtKB-KW"/>
</dbReference>
<dbReference type="OrthoDB" id="1372046at2759"/>
<feature type="binding site" description="axial binding residue" evidence="9">
    <location>
        <position position="424"/>
    </location>
    <ligand>
        <name>heme</name>
        <dbReference type="ChEBI" id="CHEBI:30413"/>
    </ligand>
    <ligandPart>
        <name>Fe</name>
        <dbReference type="ChEBI" id="CHEBI:18248"/>
    </ligandPart>
</feature>
<comment type="subcellular location">
    <subcellularLocation>
        <location evidence="2">Membrane</location>
        <topology evidence="2">Single-pass membrane protein</topology>
    </subcellularLocation>
</comment>
<keyword evidence="5 9" id="KW-0479">Metal-binding</keyword>
<comment type="cofactor">
    <cofactor evidence="1 9">
        <name>heme</name>
        <dbReference type="ChEBI" id="CHEBI:30413"/>
    </cofactor>
</comment>
<dbReference type="GO" id="GO:0016020">
    <property type="term" value="C:membrane"/>
    <property type="evidence" value="ECO:0007669"/>
    <property type="project" value="UniProtKB-SubCell"/>
</dbReference>
<evidence type="ECO:0000256" key="8">
    <source>
        <dbReference type="ARBA" id="ARBA00023004"/>
    </source>
</evidence>
<keyword evidence="8 9" id="KW-0408">Iron</keyword>
<dbReference type="Proteomes" id="UP000515151">
    <property type="component" value="Chromosome 3"/>
</dbReference>
<dbReference type="Pfam" id="PF00067">
    <property type="entry name" value="p450"/>
    <property type="match status" value="1"/>
</dbReference>
<dbReference type="AlphaFoldDB" id="A0A6P8CPY2"/>
<evidence type="ECO:0000256" key="2">
    <source>
        <dbReference type="ARBA" id="ARBA00004167"/>
    </source>
</evidence>
<dbReference type="InterPro" id="IPR002401">
    <property type="entry name" value="Cyt_P450_E_grp-I"/>
</dbReference>
<dbReference type="GO" id="GO:0005506">
    <property type="term" value="F:iron ion binding"/>
    <property type="evidence" value="ECO:0007669"/>
    <property type="project" value="InterPro"/>
</dbReference>
<dbReference type="PANTHER" id="PTHR24286:SF209">
    <property type="entry name" value="BETA-AMYRIN 28-OXIDASE-LIKE"/>
    <property type="match status" value="1"/>
</dbReference>
<evidence type="ECO:0000256" key="6">
    <source>
        <dbReference type="ARBA" id="ARBA00022989"/>
    </source>
</evidence>
<keyword evidence="6" id="KW-1133">Transmembrane helix</keyword>
<evidence type="ECO:0000256" key="1">
    <source>
        <dbReference type="ARBA" id="ARBA00001971"/>
    </source>
</evidence>
<evidence type="ECO:0000256" key="4">
    <source>
        <dbReference type="ARBA" id="ARBA00022692"/>
    </source>
</evidence>
<protein>
    <submittedName>
        <fullName evidence="12">Beta-amyrin 28-monooxygenase-like isoform X1</fullName>
    </submittedName>
</protein>
<evidence type="ECO:0000256" key="7">
    <source>
        <dbReference type="ARBA" id="ARBA00023002"/>
    </source>
</evidence>
<dbReference type="FunFam" id="1.10.630.10:FF:000022">
    <property type="entry name" value="Taxadiene 5-alpha hydroxylase"/>
    <property type="match status" value="1"/>
</dbReference>
<dbReference type="InterPro" id="IPR017972">
    <property type="entry name" value="Cyt_P450_CS"/>
</dbReference>
<dbReference type="GO" id="GO:0016125">
    <property type="term" value="P:sterol metabolic process"/>
    <property type="evidence" value="ECO:0007669"/>
    <property type="project" value="TreeGrafter"/>
</dbReference>
<dbReference type="GeneID" id="116199981"/>
<dbReference type="GO" id="GO:0020037">
    <property type="term" value="F:heme binding"/>
    <property type="evidence" value="ECO:0007669"/>
    <property type="project" value="InterPro"/>
</dbReference>
<dbReference type="InterPro" id="IPR036396">
    <property type="entry name" value="Cyt_P450_sf"/>
</dbReference>
<keyword evidence="10" id="KW-0503">Monooxygenase</keyword>
<keyword evidence="7 10" id="KW-0560">Oxidoreductase</keyword>
<sequence>MELSIPIVALILFFPSLLLVGIKLRKPAHRNLPPGKSGWPFFGESLEFLRANREGRAYKFVRDRVERYNSTVFRTFLMGEPMVFLCGPAGNKFLFSNEGKKVALWWPSPVRRLTGPSLLTSAGDEARVRKKLLMAGFFNTESLKKSVPVMDEITRNYLKANWQGKEEVQVHPSIKLYAFELTCRLLMSITEPDLISRLLCEFNVFIKGLMALPLNIPGTPFYRAARAADVIRRELHALLRQRRVELQRKVASPKQDIISYLLMNADENGKFMPEPEIINDMLTLLFAAYDTSSCTISLLVKYLAEQPRVHAKVLKEQREIAAPKAPGELLNWDDLQKMKYSWNVVSEVMRIAPPVTGSFQEALVNFTFAGYTIPKGWKLYWSAAYTHKDPSCYPNAMEFDESRFEGAGPPPFSYAPFGGGPRMCLGKEFARLDILVFLHNLVHQFDWDLIAHNEKLSYDPLLRPINGLPVRLRSPQDTFTLRNTVAQYE</sequence>
<dbReference type="SUPFAM" id="SSF48264">
    <property type="entry name" value="Cytochrome P450"/>
    <property type="match status" value="1"/>
</dbReference>
<evidence type="ECO:0000256" key="5">
    <source>
        <dbReference type="ARBA" id="ARBA00022723"/>
    </source>
</evidence>
<reference evidence="11" key="1">
    <citation type="journal article" date="2020" name="Plant Biotechnol. J.">
        <title>The pomegranate (Punica granatum L.) draft genome dissects genetic divergence between soft- and hard-seeded cultivars.</title>
        <authorList>
            <person name="Luo X."/>
            <person name="Li H."/>
            <person name="Wu Z."/>
            <person name="Yao W."/>
            <person name="Zhao P."/>
            <person name="Cao D."/>
            <person name="Yu H."/>
            <person name="Li K."/>
            <person name="Poudel K."/>
            <person name="Zhao D."/>
            <person name="Zhang F."/>
            <person name="Xia X."/>
            <person name="Chen L."/>
            <person name="Wang Q."/>
            <person name="Jing D."/>
            <person name="Cao S."/>
        </authorList>
    </citation>
    <scope>NUCLEOTIDE SEQUENCE [LARGE SCALE GENOMIC DNA]</scope>
    <source>
        <strain evidence="11">cv. Tunisia</strain>
    </source>
</reference>
<dbReference type="CDD" id="cd11043">
    <property type="entry name" value="CYP90-like"/>
    <property type="match status" value="1"/>
</dbReference>
<evidence type="ECO:0000313" key="12">
    <source>
        <dbReference type="RefSeq" id="XP_031386462.1"/>
    </source>
</evidence>
<dbReference type="PROSITE" id="PS00086">
    <property type="entry name" value="CYTOCHROME_P450"/>
    <property type="match status" value="1"/>
</dbReference>
<accession>A0A6P8CPY2</accession>
<reference evidence="12" key="2">
    <citation type="submission" date="2025-08" db="UniProtKB">
        <authorList>
            <consortium name="RefSeq"/>
        </authorList>
    </citation>
    <scope>IDENTIFICATION</scope>
    <source>
        <tissue evidence="12">Leaf</tissue>
    </source>
</reference>
<comment type="similarity">
    <text evidence="3 10">Belongs to the cytochrome P450 family.</text>
</comment>
<dbReference type="PRINTS" id="PR00385">
    <property type="entry name" value="P450"/>
</dbReference>